<comment type="caution">
    <text evidence="2">The sequence shown here is derived from an EMBL/GenBank/DDBJ whole genome shotgun (WGS) entry which is preliminary data.</text>
</comment>
<gene>
    <name evidence="2" type="ORF">ACG00Y_21795</name>
</gene>
<reference evidence="2 3" key="1">
    <citation type="submission" date="2024-08" db="EMBL/GenBank/DDBJ databases">
        <authorList>
            <person name="Lu H."/>
        </authorList>
    </citation>
    <scope>NUCLEOTIDE SEQUENCE [LARGE SCALE GENOMIC DNA]</scope>
    <source>
        <strain evidence="2 3">LYH14W</strain>
    </source>
</reference>
<organism evidence="2 3">
    <name type="scientific">Pelomonas parva</name>
    <dbReference type="NCBI Taxonomy" id="3299032"/>
    <lineage>
        <taxon>Bacteria</taxon>
        <taxon>Pseudomonadati</taxon>
        <taxon>Pseudomonadota</taxon>
        <taxon>Betaproteobacteria</taxon>
        <taxon>Burkholderiales</taxon>
        <taxon>Sphaerotilaceae</taxon>
        <taxon>Roseateles</taxon>
    </lineage>
</organism>
<evidence type="ECO:0000313" key="3">
    <source>
        <dbReference type="Proteomes" id="UP001606210"/>
    </source>
</evidence>
<feature type="domain" description="TIR" evidence="1">
    <location>
        <begin position="1"/>
        <end position="142"/>
    </location>
</feature>
<dbReference type="RefSeq" id="WP_394482519.1">
    <property type="nucleotide sequence ID" value="NZ_JBIGHV010000008.1"/>
</dbReference>
<keyword evidence="3" id="KW-1185">Reference proteome</keyword>
<keyword evidence="2" id="KW-0675">Receptor</keyword>
<name>A0ABW7F7U9_9BURK</name>
<evidence type="ECO:0000313" key="2">
    <source>
        <dbReference type="EMBL" id="MFG6432566.1"/>
    </source>
</evidence>
<accession>A0ABW7F7U9</accession>
<dbReference type="Pfam" id="PF13676">
    <property type="entry name" value="TIR_2"/>
    <property type="match status" value="1"/>
</dbReference>
<dbReference type="EMBL" id="JBIGHV010000008">
    <property type="protein sequence ID" value="MFG6432566.1"/>
    <property type="molecule type" value="Genomic_DNA"/>
</dbReference>
<dbReference type="Proteomes" id="UP001606210">
    <property type="component" value="Unassembled WGS sequence"/>
</dbReference>
<dbReference type="InterPro" id="IPR035897">
    <property type="entry name" value="Toll_tir_struct_dom_sf"/>
</dbReference>
<dbReference type="InterPro" id="IPR000157">
    <property type="entry name" value="TIR_dom"/>
</dbReference>
<sequence length="327" mass="35998">MARVFISYCHADQALRAQLDIHMAMLKRQAIVEVWTDHCIRPGEPFDVHIAAALEEADVILLLVSPDFLHSDYCVTIEMKRALERAAAGLAQAVAVILRPCDWKSSEIGRLKCLPTDGKPVVKFASLDDGFDDVVAQLRTMLTKPATGRPFPKHAAIAADTETARAVSQSVSSSGGARRSSNLNLPRKFSDIDRAEFVAEGLAYIRDYFANSLKELEARNPHVKTRFSQETASFFVASVFSDGKKMVGCGVRQGGFMGGNGISFVLNDDPQLSNSSNESLSLTDDEFNLGWRAMFGGFGGREREVMLTHEGAASHLWDMFVRPLLRQ</sequence>
<dbReference type="SMART" id="SM00255">
    <property type="entry name" value="TIR"/>
    <property type="match status" value="1"/>
</dbReference>
<dbReference type="PROSITE" id="PS50104">
    <property type="entry name" value="TIR"/>
    <property type="match status" value="1"/>
</dbReference>
<dbReference type="Gene3D" id="3.40.50.10140">
    <property type="entry name" value="Toll/interleukin-1 receptor homology (TIR) domain"/>
    <property type="match status" value="1"/>
</dbReference>
<protein>
    <submittedName>
        <fullName evidence="2">Toll/interleukin-1 receptor domain-containing protein</fullName>
    </submittedName>
</protein>
<dbReference type="SUPFAM" id="SSF52200">
    <property type="entry name" value="Toll/Interleukin receptor TIR domain"/>
    <property type="match status" value="1"/>
</dbReference>
<evidence type="ECO:0000259" key="1">
    <source>
        <dbReference type="PROSITE" id="PS50104"/>
    </source>
</evidence>
<proteinExistence type="predicted"/>